<keyword evidence="3" id="KW-1185">Reference proteome</keyword>
<dbReference type="EMBL" id="AAOG01000002">
    <property type="protein sequence ID" value="EAR12687.1"/>
    <property type="molecule type" value="Genomic_DNA"/>
</dbReference>
<sequence length="173" mass="18783">MENQVNSKNFMINNGIILGVASVLFLLVMYATGNHLSPHWSASIINAIIFIGVIIYGIKQFKAANNNFLSWGQGVKIGVGVAIVGGLIVVVYNYLFMNFIEPDFMNQMMEIQNQTFLDQGLTEEQIEAANAMTSTFSSPGIMAAVGIISYAIGGFIIAAIAAAIMKKSEEENY</sequence>
<dbReference type="OrthoDB" id="1122768at2"/>
<keyword evidence="1" id="KW-0812">Transmembrane</keyword>
<dbReference type="RefSeq" id="WP_004570355.1">
    <property type="nucleotide sequence ID" value="NZ_CH724148.1"/>
</dbReference>
<feature type="transmembrane region" description="Helical" evidence="1">
    <location>
        <begin position="39"/>
        <end position="58"/>
    </location>
</feature>
<feature type="transmembrane region" description="Helical" evidence="1">
    <location>
        <begin position="12"/>
        <end position="33"/>
    </location>
</feature>
<dbReference type="Pfam" id="PF13858">
    <property type="entry name" value="DUF4199"/>
    <property type="match status" value="1"/>
</dbReference>
<dbReference type="InterPro" id="IPR025250">
    <property type="entry name" value="DUF4199"/>
</dbReference>
<evidence type="ECO:0008006" key="4">
    <source>
        <dbReference type="Google" id="ProtNLM"/>
    </source>
</evidence>
<proteinExistence type="predicted"/>
<protein>
    <recommendedName>
        <fullName evidence="4">DUF4199 domain-containing protein</fullName>
    </recommendedName>
</protein>
<dbReference type="AlphaFoldDB" id="A4BZU4"/>
<evidence type="ECO:0000313" key="3">
    <source>
        <dbReference type="Proteomes" id="UP000003053"/>
    </source>
</evidence>
<evidence type="ECO:0000256" key="1">
    <source>
        <dbReference type="SAM" id="Phobius"/>
    </source>
</evidence>
<dbReference type="HOGENOM" id="CLU_124415_0_0_10"/>
<accession>A4BZU4</accession>
<keyword evidence="1" id="KW-0472">Membrane</keyword>
<gene>
    <name evidence="2" type="ORF">PI23P_08675</name>
</gene>
<dbReference type="STRING" id="313594.PI23P_08675"/>
<dbReference type="Proteomes" id="UP000003053">
    <property type="component" value="Unassembled WGS sequence"/>
</dbReference>
<organism evidence="2 3">
    <name type="scientific">Polaribacter irgensii 23-P</name>
    <dbReference type="NCBI Taxonomy" id="313594"/>
    <lineage>
        <taxon>Bacteria</taxon>
        <taxon>Pseudomonadati</taxon>
        <taxon>Bacteroidota</taxon>
        <taxon>Flavobacteriia</taxon>
        <taxon>Flavobacteriales</taxon>
        <taxon>Flavobacteriaceae</taxon>
    </lineage>
</organism>
<keyword evidence="1" id="KW-1133">Transmembrane helix</keyword>
<comment type="caution">
    <text evidence="2">The sequence shown here is derived from an EMBL/GenBank/DDBJ whole genome shotgun (WGS) entry which is preliminary data.</text>
</comment>
<reference evidence="2 3" key="1">
    <citation type="submission" date="2006-02" db="EMBL/GenBank/DDBJ databases">
        <authorList>
            <person name="Murray A."/>
            <person name="Staley J."/>
            <person name="Ferriera S."/>
            <person name="Johnson J."/>
            <person name="Kravitz S."/>
            <person name="Halpern A."/>
            <person name="Remington K."/>
            <person name="Beeson K."/>
            <person name="Tran B."/>
            <person name="Rogers Y.-H."/>
            <person name="Friedman R."/>
            <person name="Venter J.C."/>
        </authorList>
    </citation>
    <scope>NUCLEOTIDE SEQUENCE [LARGE SCALE GENOMIC DNA]</scope>
    <source>
        <strain evidence="2 3">23-P</strain>
    </source>
</reference>
<evidence type="ECO:0000313" key="2">
    <source>
        <dbReference type="EMBL" id="EAR12687.1"/>
    </source>
</evidence>
<dbReference type="eggNOG" id="ENOG5031WK9">
    <property type="taxonomic scope" value="Bacteria"/>
</dbReference>
<feature type="transmembrane region" description="Helical" evidence="1">
    <location>
        <begin position="141"/>
        <end position="164"/>
    </location>
</feature>
<feature type="transmembrane region" description="Helical" evidence="1">
    <location>
        <begin position="79"/>
        <end position="100"/>
    </location>
</feature>
<name>A4BZU4_9FLAO</name>